<feature type="transmembrane region" description="Helical" evidence="1">
    <location>
        <begin position="63"/>
        <end position="85"/>
    </location>
</feature>
<feature type="transmembrane region" description="Helical" evidence="1">
    <location>
        <begin position="311"/>
        <end position="337"/>
    </location>
</feature>
<feature type="transmembrane region" description="Helical" evidence="1">
    <location>
        <begin position="183"/>
        <end position="203"/>
    </location>
</feature>
<keyword evidence="3" id="KW-1185">Reference proteome</keyword>
<comment type="caution">
    <text evidence="2">The sequence shown here is derived from an EMBL/GenBank/DDBJ whole genome shotgun (WGS) entry which is preliminary data.</text>
</comment>
<feature type="transmembrane region" description="Helical" evidence="1">
    <location>
        <begin position="97"/>
        <end position="127"/>
    </location>
</feature>
<evidence type="ECO:0000313" key="2">
    <source>
        <dbReference type="EMBL" id="MCA6074436.1"/>
    </source>
</evidence>
<sequence length="447" mass="51463">MIIRLPVMLADGTLTYPELDYLLVGEKFSEGNRLYDEIWTRLGPLSAVFYGVIDLIAGRSQLALQIISLLIIFFQSFIFNKILLINKAFDENTYVPGLIYALLMSWFFDQYSLSPSILGLTFILLALNNVLSHLEFKAKRDEMILNIGIHVGVASLFYLPYIIFLPFIILAFVFFSGTILRRYLLLVYGFFLPLGLTAAYFMVTGRLNDFVLHYVYPTLGVGDTSYFNWTALLIIFSVPVLFFFLGLFSVVQRGRFTVFQANLSQFMLLWAGFGIVYIFLVRVVVPANLIIFVPPVSYYISQYFLNIRKKWLAEIVFIIFIISPVFFNLGTFFGFFFTRDLVDSGNYIVKETNFNEQINNKKILVLGPDMAPYLNARPATPFLEWSLSQKVFNELNYYDNLSIIGRGFSNDMPQVIIDQEKIMPELVSKIPAFREYRSSDGILYSRN</sequence>
<dbReference type="RefSeq" id="WP_225697528.1">
    <property type="nucleotide sequence ID" value="NZ_JAIXNE010000001.1"/>
</dbReference>
<dbReference type="InterPro" id="IPR045625">
    <property type="entry name" value="DUF6427"/>
</dbReference>
<feature type="transmembrane region" description="Helical" evidence="1">
    <location>
        <begin position="226"/>
        <end position="248"/>
    </location>
</feature>
<keyword evidence="1" id="KW-1133">Transmembrane helix</keyword>
<proteinExistence type="predicted"/>
<evidence type="ECO:0000313" key="3">
    <source>
        <dbReference type="Proteomes" id="UP001139409"/>
    </source>
</evidence>
<keyword evidence="1" id="KW-0472">Membrane</keyword>
<keyword evidence="1" id="KW-0812">Transmembrane</keyword>
<dbReference type="Proteomes" id="UP001139409">
    <property type="component" value="Unassembled WGS sequence"/>
</dbReference>
<evidence type="ECO:0000256" key="1">
    <source>
        <dbReference type="SAM" id="Phobius"/>
    </source>
</evidence>
<dbReference type="EMBL" id="JAIXNE010000001">
    <property type="protein sequence ID" value="MCA6074436.1"/>
    <property type="molecule type" value="Genomic_DNA"/>
</dbReference>
<accession>A0A9X1HM68</accession>
<dbReference type="AlphaFoldDB" id="A0A9X1HM68"/>
<organism evidence="2 3">
    <name type="scientific">Fulvivirga sedimenti</name>
    <dbReference type="NCBI Taxonomy" id="2879465"/>
    <lineage>
        <taxon>Bacteria</taxon>
        <taxon>Pseudomonadati</taxon>
        <taxon>Bacteroidota</taxon>
        <taxon>Cytophagia</taxon>
        <taxon>Cytophagales</taxon>
        <taxon>Fulvivirgaceae</taxon>
        <taxon>Fulvivirga</taxon>
    </lineage>
</organism>
<reference evidence="2" key="1">
    <citation type="submission" date="2021-09" db="EMBL/GenBank/DDBJ databases">
        <title>Fulvivirga sp. isolated from coastal sediment.</title>
        <authorList>
            <person name="Yu H."/>
        </authorList>
    </citation>
    <scope>NUCLEOTIDE SEQUENCE</scope>
    <source>
        <strain evidence="2">1062</strain>
    </source>
</reference>
<protein>
    <submittedName>
        <fullName evidence="2">DUF6427 family protein</fullName>
    </submittedName>
</protein>
<dbReference type="Pfam" id="PF19992">
    <property type="entry name" value="DUF6427"/>
    <property type="match status" value="1"/>
</dbReference>
<feature type="transmembrane region" description="Helical" evidence="1">
    <location>
        <begin position="147"/>
        <end position="176"/>
    </location>
</feature>
<name>A0A9X1HM68_9BACT</name>
<feature type="transmembrane region" description="Helical" evidence="1">
    <location>
        <begin position="268"/>
        <end position="291"/>
    </location>
</feature>
<gene>
    <name evidence="2" type="ORF">LDX50_06125</name>
</gene>